<dbReference type="InterPro" id="IPR011989">
    <property type="entry name" value="ARM-like"/>
</dbReference>
<dbReference type="InterPro" id="IPR016024">
    <property type="entry name" value="ARM-type_fold"/>
</dbReference>
<dbReference type="PANTHER" id="PTHR12697:SF5">
    <property type="entry name" value="DEOXYHYPUSINE HYDROXYLASE"/>
    <property type="match status" value="1"/>
</dbReference>
<dbReference type="PANTHER" id="PTHR12697">
    <property type="entry name" value="PBS LYASE HEAT-LIKE PROTEIN"/>
    <property type="match status" value="1"/>
</dbReference>
<sequence length="354" mass="39501">MVNQTFSPKIQPIYEKLIGCDNPIEQIQAVYELGNLSSEEDALEAILRGLLLPDSDIKLAILDILMQPEFFGEAIVQPIIDLLGDEDMEVRKQAIEILGMTKDNRAVPPLISSLHDKEPDVRYCAMASLANIGDKNASSHLESCIDSDNWQDRYYAIDSIGMIANPAAAGSFLKAFNDENPKVRENAALSAGFYDRHPEVKAKLIELLDDEELEVQGAAAFMLGEYKCKDAVPQLCDFLKTDTEDLILIAIESLSKIRDPTSISALIGMLDHGAPEISIAAQEALDVFRNIVIIEPLVDALKHDVIVRYIEHRLRKFPEQPGKKKNPERSLSSLKLPMWLEMLLHEILINGQEN</sequence>
<evidence type="ECO:0000313" key="2">
    <source>
        <dbReference type="EMBL" id="UYP44909.1"/>
    </source>
</evidence>
<dbReference type="SMART" id="SM00567">
    <property type="entry name" value="EZ_HEAT"/>
    <property type="match status" value="7"/>
</dbReference>
<organism evidence="2 3">
    <name type="scientific">Candidatus Lokiarchaeum ossiferum</name>
    <dbReference type="NCBI Taxonomy" id="2951803"/>
    <lineage>
        <taxon>Archaea</taxon>
        <taxon>Promethearchaeati</taxon>
        <taxon>Promethearchaeota</taxon>
        <taxon>Promethearchaeia</taxon>
        <taxon>Promethearchaeales</taxon>
        <taxon>Promethearchaeaceae</taxon>
        <taxon>Candidatus Lokiarchaeum</taxon>
    </lineage>
</organism>
<dbReference type="Pfam" id="PF13646">
    <property type="entry name" value="HEAT_2"/>
    <property type="match status" value="2"/>
</dbReference>
<name>A0ABY6HR02_9ARCH</name>
<dbReference type="InterPro" id="IPR021133">
    <property type="entry name" value="HEAT_type_2"/>
</dbReference>
<gene>
    <name evidence="2" type="ORF">NEF87_001194</name>
</gene>
<reference evidence="2" key="1">
    <citation type="submission" date="2022-09" db="EMBL/GenBank/DDBJ databases">
        <title>Actin cytoskeleton and complex cell architecture in an #Asgard archaeon.</title>
        <authorList>
            <person name="Ponce Toledo R.I."/>
            <person name="Schleper C."/>
            <person name="Rodrigues Oliveira T."/>
            <person name="Wollweber F."/>
            <person name="Xu J."/>
            <person name="Rittmann S."/>
            <person name="Klingl A."/>
            <person name="Pilhofer M."/>
        </authorList>
    </citation>
    <scope>NUCLEOTIDE SEQUENCE</scope>
    <source>
        <strain evidence="2">B-35</strain>
    </source>
</reference>
<dbReference type="PROSITE" id="PS50077">
    <property type="entry name" value="HEAT_REPEAT"/>
    <property type="match status" value="1"/>
</dbReference>
<proteinExistence type="predicted"/>
<dbReference type="InterPro" id="IPR004155">
    <property type="entry name" value="PBS_lyase_HEAT"/>
</dbReference>
<dbReference type="Proteomes" id="UP001208689">
    <property type="component" value="Chromosome"/>
</dbReference>
<dbReference type="SUPFAM" id="SSF48371">
    <property type="entry name" value="ARM repeat"/>
    <property type="match status" value="2"/>
</dbReference>
<dbReference type="EMBL" id="CP104013">
    <property type="protein sequence ID" value="UYP44909.1"/>
    <property type="molecule type" value="Genomic_DNA"/>
</dbReference>
<comment type="function">
    <text evidence="1">Catalyzes the hydroxylation of the N(6)-(4-aminobutyl)-L-lysine intermediate produced by deoxyhypusine synthase/DHPS on a critical lysine of the eukaryotic translation initiation factor 5A/eIF-5A. This is the second step of the post-translational modification of that lysine into an unusual amino acid residue named hypusine. Hypusination is unique to mature eIF-5A factor and is essential for its function.</text>
</comment>
<accession>A0ABY6HR02</accession>
<evidence type="ECO:0008006" key="4">
    <source>
        <dbReference type="Google" id="ProtNLM"/>
    </source>
</evidence>
<evidence type="ECO:0000256" key="1">
    <source>
        <dbReference type="ARBA" id="ARBA00045876"/>
    </source>
</evidence>
<evidence type="ECO:0000313" key="3">
    <source>
        <dbReference type="Proteomes" id="UP001208689"/>
    </source>
</evidence>
<dbReference type="Gene3D" id="1.25.10.10">
    <property type="entry name" value="Leucine-rich Repeat Variant"/>
    <property type="match status" value="2"/>
</dbReference>
<protein>
    <recommendedName>
        <fullName evidence="4">HEAT repeat domain-containing protein</fullName>
    </recommendedName>
</protein>
<keyword evidence="3" id="KW-1185">Reference proteome</keyword>